<feature type="transmembrane region" description="Helical" evidence="1">
    <location>
        <begin position="42"/>
        <end position="69"/>
    </location>
</feature>
<reference evidence="2 3" key="1">
    <citation type="submission" date="2016-10" db="EMBL/GenBank/DDBJ databases">
        <authorList>
            <person name="de Groot N.N."/>
        </authorList>
    </citation>
    <scope>NUCLEOTIDE SEQUENCE [LARGE SCALE GENOMIC DNA]</scope>
    <source>
        <strain evidence="2 3">DSM 9179</strain>
    </source>
</reference>
<evidence type="ECO:0000313" key="3">
    <source>
        <dbReference type="Proteomes" id="UP000199701"/>
    </source>
</evidence>
<evidence type="ECO:0000256" key="1">
    <source>
        <dbReference type="SAM" id="Phobius"/>
    </source>
</evidence>
<dbReference type="RefSeq" id="WP_092450144.1">
    <property type="nucleotide sequence ID" value="NZ_FOJI01000001.1"/>
</dbReference>
<proteinExistence type="predicted"/>
<keyword evidence="1" id="KW-1133">Transmembrane helix</keyword>
<keyword evidence="1" id="KW-0472">Membrane</keyword>
<gene>
    <name evidence="2" type="ORF">SAMN05421659_101474</name>
</gene>
<name>A0A1I0MFG8_9FIRM</name>
<dbReference type="EMBL" id="FOJI01000001">
    <property type="protein sequence ID" value="SEV87009.1"/>
    <property type="molecule type" value="Genomic_DNA"/>
</dbReference>
<accession>A0A1I0MFG8</accession>
<dbReference type="Proteomes" id="UP000199701">
    <property type="component" value="Unassembled WGS sequence"/>
</dbReference>
<keyword evidence="1" id="KW-0812">Transmembrane</keyword>
<organism evidence="2 3">
    <name type="scientific">[Clostridium] fimetarium</name>
    <dbReference type="NCBI Taxonomy" id="99656"/>
    <lineage>
        <taxon>Bacteria</taxon>
        <taxon>Bacillati</taxon>
        <taxon>Bacillota</taxon>
        <taxon>Clostridia</taxon>
        <taxon>Lachnospirales</taxon>
        <taxon>Lachnospiraceae</taxon>
    </lineage>
</organism>
<sequence length="74" mass="7877">MNSFFPINDAVKGKDIVSLIIAIFLYLVISGLSGFAVNCVGWIPIIGWAISIIGGVIGLYCFIGIIAAVGKYLR</sequence>
<dbReference type="STRING" id="99656.SAMN05421659_101474"/>
<evidence type="ECO:0000313" key="2">
    <source>
        <dbReference type="EMBL" id="SEV87009.1"/>
    </source>
</evidence>
<dbReference type="AlphaFoldDB" id="A0A1I0MFG8"/>
<keyword evidence="3" id="KW-1185">Reference proteome</keyword>
<protein>
    <submittedName>
        <fullName evidence="2">Uncharacterized protein</fullName>
    </submittedName>
</protein>
<feature type="transmembrane region" description="Helical" evidence="1">
    <location>
        <begin position="16"/>
        <end position="36"/>
    </location>
</feature>